<keyword evidence="1" id="KW-0808">Transferase</keyword>
<evidence type="ECO:0000313" key="2">
    <source>
        <dbReference type="Proteomes" id="UP001151760"/>
    </source>
</evidence>
<keyword evidence="2" id="KW-1185">Reference proteome</keyword>
<comment type="caution">
    <text evidence="1">The sequence shown here is derived from an EMBL/GenBank/DDBJ whole genome shotgun (WGS) entry which is preliminary data.</text>
</comment>
<keyword evidence="1" id="KW-0695">RNA-directed DNA polymerase</keyword>
<protein>
    <submittedName>
        <fullName evidence="1">Reverse transcriptase domain-containing protein</fullName>
    </submittedName>
</protein>
<proteinExistence type="predicted"/>
<name>A0ABQ5GN53_9ASTR</name>
<evidence type="ECO:0000313" key="1">
    <source>
        <dbReference type="EMBL" id="GJT77087.1"/>
    </source>
</evidence>
<reference evidence="1" key="1">
    <citation type="journal article" date="2022" name="Int. J. Mol. Sci.">
        <title>Draft Genome of Tanacetum Coccineum: Genomic Comparison of Closely Related Tanacetum-Family Plants.</title>
        <authorList>
            <person name="Yamashiro T."/>
            <person name="Shiraishi A."/>
            <person name="Nakayama K."/>
            <person name="Satake H."/>
        </authorList>
    </citation>
    <scope>NUCLEOTIDE SEQUENCE</scope>
</reference>
<dbReference type="Proteomes" id="UP001151760">
    <property type="component" value="Unassembled WGS sequence"/>
</dbReference>
<reference evidence="1" key="2">
    <citation type="submission" date="2022-01" db="EMBL/GenBank/DDBJ databases">
        <authorList>
            <person name="Yamashiro T."/>
            <person name="Shiraishi A."/>
            <person name="Satake H."/>
            <person name="Nakayama K."/>
        </authorList>
    </citation>
    <scope>NUCLEOTIDE SEQUENCE</scope>
</reference>
<organism evidence="1 2">
    <name type="scientific">Tanacetum coccineum</name>
    <dbReference type="NCBI Taxonomy" id="301880"/>
    <lineage>
        <taxon>Eukaryota</taxon>
        <taxon>Viridiplantae</taxon>
        <taxon>Streptophyta</taxon>
        <taxon>Embryophyta</taxon>
        <taxon>Tracheophyta</taxon>
        <taxon>Spermatophyta</taxon>
        <taxon>Magnoliopsida</taxon>
        <taxon>eudicotyledons</taxon>
        <taxon>Gunneridae</taxon>
        <taxon>Pentapetalae</taxon>
        <taxon>asterids</taxon>
        <taxon>campanulids</taxon>
        <taxon>Asterales</taxon>
        <taxon>Asteraceae</taxon>
        <taxon>Asteroideae</taxon>
        <taxon>Anthemideae</taxon>
        <taxon>Anthemidinae</taxon>
        <taxon>Tanacetum</taxon>
    </lineage>
</organism>
<sequence length="309" mass="35080">MDWFGAKYQADIEVSEDCSAVPWRNKTLIIHGDGSTQGNVTRLNIISCTKTQKYMEKGFPIFLAHVNVKEVEDNSEKKRLKTPRAPYRLAPSEMKELSEQLKELSDKGFINAISHLGSSGLVCQEERRVIPDVHDYRELNKLTAPILALPKGSEDFIAYCDASKKGLGVVLMQREKRHYLPTEPSVALLSLIINLTTHLDQKELTMRQRAPMLELLSDYLAIFLSPGGKQMSLLDALSRKNENHQLRFEACIGEAQILGPELIQETTEKIIQIKQRMQAARDRQKSYADLKRKPMEFQVGDKVMLKVSP</sequence>
<accession>A0ABQ5GN53</accession>
<dbReference type="GO" id="GO:0003964">
    <property type="term" value="F:RNA-directed DNA polymerase activity"/>
    <property type="evidence" value="ECO:0007669"/>
    <property type="project" value="UniProtKB-KW"/>
</dbReference>
<gene>
    <name evidence="1" type="ORF">Tco_1043812</name>
</gene>
<keyword evidence="1" id="KW-0548">Nucleotidyltransferase</keyword>
<dbReference type="EMBL" id="BQNB010018681">
    <property type="protein sequence ID" value="GJT77087.1"/>
    <property type="molecule type" value="Genomic_DNA"/>
</dbReference>
<dbReference type="Gene3D" id="3.10.10.10">
    <property type="entry name" value="HIV Type 1 Reverse Transcriptase, subunit A, domain 1"/>
    <property type="match status" value="1"/>
</dbReference>